<dbReference type="Proteomes" id="UP000315827">
    <property type="component" value="Unassembled WGS sequence"/>
</dbReference>
<evidence type="ECO:0000313" key="1">
    <source>
        <dbReference type="EMBL" id="TWV64593.1"/>
    </source>
</evidence>
<evidence type="ECO:0000313" key="2">
    <source>
        <dbReference type="Proteomes" id="UP000315827"/>
    </source>
</evidence>
<reference evidence="1 2" key="1">
    <citation type="submission" date="2019-07" db="EMBL/GenBank/DDBJ databases">
        <title>Genome sequencing of Parabacteroides distasonis iSURF_7.</title>
        <authorList>
            <person name="Degefu H.N."/>
            <person name="Ruoff K.L."/>
            <person name="Price C.E."/>
            <person name="Valls R.A."/>
            <person name="O'Toole G.A."/>
        </authorList>
    </citation>
    <scope>NUCLEOTIDE SEQUENCE [LARGE SCALE GENOMIC DNA]</scope>
    <source>
        <strain evidence="1 2">CFPLTA003_1B</strain>
    </source>
</reference>
<dbReference type="EMBL" id="VOHW01000001">
    <property type="protein sequence ID" value="TWV64593.1"/>
    <property type="molecule type" value="Genomic_DNA"/>
</dbReference>
<proteinExistence type="predicted"/>
<protein>
    <submittedName>
        <fullName evidence="1">Uncharacterized protein</fullName>
    </submittedName>
</protein>
<gene>
    <name evidence="1" type="ORF">FSA05_02970</name>
</gene>
<dbReference type="AlphaFoldDB" id="A0A5C6KP12"/>
<accession>A0A5C6KP12</accession>
<comment type="caution">
    <text evidence="1">The sequence shown here is derived from an EMBL/GenBank/DDBJ whole genome shotgun (WGS) entry which is preliminary data.</text>
</comment>
<sequence>MPSKGWMVLYRAVDTRLLFFGLVGCPFVSTDLGVSVADRTCLALPRRMGVILHFHYHFFFRYT</sequence>
<name>A0A5C6KP12_PARDI</name>
<organism evidence="1 2">
    <name type="scientific">Parabacteroides distasonis</name>
    <dbReference type="NCBI Taxonomy" id="823"/>
    <lineage>
        <taxon>Bacteria</taxon>
        <taxon>Pseudomonadati</taxon>
        <taxon>Bacteroidota</taxon>
        <taxon>Bacteroidia</taxon>
        <taxon>Bacteroidales</taxon>
        <taxon>Tannerellaceae</taxon>
        <taxon>Parabacteroides</taxon>
    </lineage>
</organism>